<dbReference type="Gene3D" id="1.20.120.160">
    <property type="entry name" value="HPT domain"/>
    <property type="match status" value="1"/>
</dbReference>
<gene>
    <name evidence="12" type="primary">cheA_2</name>
    <name evidence="12" type="ORF">NNJEOMEG_01217</name>
</gene>
<dbReference type="Pfam" id="PF02518">
    <property type="entry name" value="HATPase_c"/>
    <property type="match status" value="1"/>
</dbReference>
<keyword evidence="13" id="KW-1185">Reference proteome</keyword>
<evidence type="ECO:0000256" key="1">
    <source>
        <dbReference type="ARBA" id="ARBA00000085"/>
    </source>
</evidence>
<evidence type="ECO:0000256" key="5">
    <source>
        <dbReference type="ARBA" id="ARBA00022741"/>
    </source>
</evidence>
<dbReference type="Gene3D" id="3.30.565.10">
    <property type="entry name" value="Histidine kinase-like ATPase, C-terminal domain"/>
    <property type="match status" value="1"/>
</dbReference>
<keyword evidence="5" id="KW-0547">Nucleotide-binding</keyword>
<dbReference type="EMBL" id="BLTE01000004">
    <property type="protein sequence ID" value="GFK93385.1"/>
    <property type="molecule type" value="Genomic_DNA"/>
</dbReference>
<keyword evidence="3 8" id="KW-0597">Phosphoprotein</keyword>
<feature type="domain" description="HPt" evidence="11">
    <location>
        <begin position="1"/>
        <end position="105"/>
    </location>
</feature>
<dbReference type="SUPFAM" id="SSF47226">
    <property type="entry name" value="Histidine-containing phosphotransfer domain, HPT domain"/>
    <property type="match status" value="1"/>
</dbReference>
<dbReference type="PROSITE" id="PS50894">
    <property type="entry name" value="HPT"/>
    <property type="match status" value="1"/>
</dbReference>
<dbReference type="PROSITE" id="PS50109">
    <property type="entry name" value="HIS_KIN"/>
    <property type="match status" value="1"/>
</dbReference>
<dbReference type="InterPro" id="IPR008207">
    <property type="entry name" value="Sig_transdc_His_kin_Hpt_dom"/>
</dbReference>
<accession>A0A6V8LYP3</accession>
<dbReference type="PANTHER" id="PTHR43395:SF10">
    <property type="entry name" value="CHEMOTAXIS PROTEIN CHEA"/>
    <property type="match status" value="1"/>
</dbReference>
<dbReference type="PRINTS" id="PR00344">
    <property type="entry name" value="BCTRLSENSOR"/>
</dbReference>
<evidence type="ECO:0000259" key="10">
    <source>
        <dbReference type="PROSITE" id="PS50851"/>
    </source>
</evidence>
<dbReference type="SMART" id="SM00387">
    <property type="entry name" value="HATPase_c"/>
    <property type="match status" value="1"/>
</dbReference>
<evidence type="ECO:0000259" key="11">
    <source>
        <dbReference type="PROSITE" id="PS50894"/>
    </source>
</evidence>
<evidence type="ECO:0000256" key="3">
    <source>
        <dbReference type="ARBA" id="ARBA00022553"/>
    </source>
</evidence>
<feature type="domain" description="CheW-like" evidence="10">
    <location>
        <begin position="398"/>
        <end position="528"/>
    </location>
</feature>
<evidence type="ECO:0000256" key="4">
    <source>
        <dbReference type="ARBA" id="ARBA00022679"/>
    </source>
</evidence>
<keyword evidence="4 12" id="KW-0808">Transferase</keyword>
<evidence type="ECO:0000256" key="2">
    <source>
        <dbReference type="ARBA" id="ARBA00012438"/>
    </source>
</evidence>
<dbReference type="RefSeq" id="WP_173082359.1">
    <property type="nucleotide sequence ID" value="NZ_BLTE01000004.1"/>
</dbReference>
<dbReference type="InterPro" id="IPR036061">
    <property type="entry name" value="CheW-like_dom_sf"/>
</dbReference>
<evidence type="ECO:0000256" key="8">
    <source>
        <dbReference type="PROSITE-ProRule" id="PRU00110"/>
    </source>
</evidence>
<dbReference type="InterPro" id="IPR036890">
    <property type="entry name" value="HATPase_C_sf"/>
</dbReference>
<dbReference type="SUPFAM" id="SSF50341">
    <property type="entry name" value="CheW-like"/>
    <property type="match status" value="1"/>
</dbReference>
<evidence type="ECO:0000259" key="9">
    <source>
        <dbReference type="PROSITE" id="PS50109"/>
    </source>
</evidence>
<keyword evidence="6" id="KW-0418">Kinase</keyword>
<dbReference type="EC" id="2.7.13.3" evidence="2"/>
<protein>
    <recommendedName>
        <fullName evidence="2">histidine kinase</fullName>
        <ecNumber evidence="2">2.7.13.3</ecNumber>
    </recommendedName>
</protein>
<sequence length="532" mass="56520">MTDPALLAIFRDSCLDQLAKAETALLGLESAPPQDALKAVEAVFRAVHTVKGDAATLSLAALAGHCHQMETVLQALRDGRLEGSPSIVTALLAAFDSLKAALMSLGGGPGEALLSLSALAPWLEDGAEQDPSSPCGCPIEPEAVVSEPQDLNYSVSPARLDALLDRLGEAMQTQALLAAAARRNDDARYLEMVTDLERELGHMGKCVLEMRLLPFSSVTPRYRRMVRDLAAASGKDVALRVQGEKTEMDKALIEQLGPALVHLLRNAVRHGLETPQTRLMAGKPPRGEIVLDVRQDGREVIVTVADDGAGIDAQAVLAQAERSGLVRRGGEPGLDDALDLIFAPGLSTSRHVDGVSGRGVGLDAVRASIEELGGSVRVTSSPGRGTSFELRAPLSLSLLECLRVRVGEELFYFPMECVESCQEAPRPPERGEAATFALEGRATCCLRLDKLLGVRGDAAPVCHVVVASHAGERFGAAVDEVLGLVQVLVKPLDRKLLSQDCFLGAALGEEGEMRLILDPRFLARRAAGEKNA</sequence>
<comment type="function">
    <text evidence="7">Involved in the transmission of sensory signals from the chemoreceptors to the flagellar motors. CheA is autophosphorylated; it can transfer its phosphate group to either CheB or CheY.</text>
</comment>
<proteinExistence type="predicted"/>
<feature type="domain" description="Histidine kinase" evidence="9">
    <location>
        <begin position="146"/>
        <end position="396"/>
    </location>
</feature>
<dbReference type="Pfam" id="PF01627">
    <property type="entry name" value="Hpt"/>
    <property type="match status" value="1"/>
</dbReference>
<dbReference type="InterPro" id="IPR036641">
    <property type="entry name" value="HPT_dom_sf"/>
</dbReference>
<reference evidence="12 13" key="1">
    <citation type="submission" date="2020-04" db="EMBL/GenBank/DDBJ databases">
        <authorList>
            <consortium name="Desulfovibrio sp. FSS-1 genome sequencing consortium"/>
            <person name="Shimoshige H."/>
            <person name="Kobayashi H."/>
            <person name="Maekawa T."/>
        </authorList>
    </citation>
    <scope>NUCLEOTIDE SEQUENCE [LARGE SCALE GENOMIC DNA]</scope>
    <source>
        <strain evidence="12 13">SIID29052-01</strain>
    </source>
</reference>
<evidence type="ECO:0000256" key="7">
    <source>
        <dbReference type="ARBA" id="ARBA00035100"/>
    </source>
</evidence>
<dbReference type="SMART" id="SM00260">
    <property type="entry name" value="CheW"/>
    <property type="match status" value="1"/>
</dbReference>
<dbReference type="InterPro" id="IPR003594">
    <property type="entry name" value="HATPase_dom"/>
</dbReference>
<reference evidence="12 13" key="2">
    <citation type="submission" date="2020-05" db="EMBL/GenBank/DDBJ databases">
        <title>Draft genome sequence of Desulfovibrio sp. strainFSS-1.</title>
        <authorList>
            <person name="Shimoshige H."/>
            <person name="Kobayashi H."/>
            <person name="Maekawa T."/>
        </authorList>
    </citation>
    <scope>NUCLEOTIDE SEQUENCE [LARGE SCALE GENOMIC DNA]</scope>
    <source>
        <strain evidence="12 13">SIID29052-01</strain>
    </source>
</reference>
<dbReference type="Pfam" id="PF01584">
    <property type="entry name" value="CheW"/>
    <property type="match status" value="1"/>
</dbReference>
<dbReference type="SUPFAM" id="SSF55874">
    <property type="entry name" value="ATPase domain of HSP90 chaperone/DNA topoisomerase II/histidine kinase"/>
    <property type="match status" value="1"/>
</dbReference>
<evidence type="ECO:0000313" key="12">
    <source>
        <dbReference type="EMBL" id="GFK93385.1"/>
    </source>
</evidence>
<dbReference type="Proteomes" id="UP000494245">
    <property type="component" value="Unassembled WGS sequence"/>
</dbReference>
<comment type="catalytic activity">
    <reaction evidence="1">
        <text>ATP + protein L-histidine = ADP + protein N-phospho-L-histidine.</text>
        <dbReference type="EC" id="2.7.13.3"/>
    </reaction>
</comment>
<comment type="caution">
    <text evidence="12">The sequence shown here is derived from an EMBL/GenBank/DDBJ whole genome shotgun (WGS) entry which is preliminary data.</text>
</comment>
<feature type="modified residue" description="Phosphohistidine" evidence="8">
    <location>
        <position position="48"/>
    </location>
</feature>
<dbReference type="InterPro" id="IPR005467">
    <property type="entry name" value="His_kinase_dom"/>
</dbReference>
<evidence type="ECO:0000313" key="13">
    <source>
        <dbReference type="Proteomes" id="UP000494245"/>
    </source>
</evidence>
<dbReference type="Gene3D" id="2.30.30.40">
    <property type="entry name" value="SH3 Domains"/>
    <property type="match status" value="1"/>
</dbReference>
<dbReference type="PROSITE" id="PS50851">
    <property type="entry name" value="CHEW"/>
    <property type="match status" value="1"/>
</dbReference>
<evidence type="ECO:0000256" key="6">
    <source>
        <dbReference type="ARBA" id="ARBA00022777"/>
    </source>
</evidence>
<dbReference type="PANTHER" id="PTHR43395">
    <property type="entry name" value="SENSOR HISTIDINE KINASE CHEA"/>
    <property type="match status" value="1"/>
</dbReference>
<dbReference type="InterPro" id="IPR004358">
    <property type="entry name" value="Sig_transdc_His_kin-like_C"/>
</dbReference>
<dbReference type="GO" id="GO:0000155">
    <property type="term" value="F:phosphorelay sensor kinase activity"/>
    <property type="evidence" value="ECO:0007669"/>
    <property type="project" value="UniProtKB-ARBA"/>
</dbReference>
<dbReference type="AlphaFoldDB" id="A0A6V8LYP3"/>
<dbReference type="CDD" id="cd00088">
    <property type="entry name" value="HPT"/>
    <property type="match status" value="1"/>
</dbReference>
<dbReference type="FunFam" id="3.30.565.10:FF:000016">
    <property type="entry name" value="Chemotaxis protein CheA, putative"/>
    <property type="match status" value="1"/>
</dbReference>
<dbReference type="InterPro" id="IPR002545">
    <property type="entry name" value="CheW-lke_dom"/>
</dbReference>
<name>A0A6V8LYP3_9BACT</name>
<dbReference type="InterPro" id="IPR051315">
    <property type="entry name" value="Bact_Chemotaxis_CheA"/>
</dbReference>
<dbReference type="SMART" id="SM00073">
    <property type="entry name" value="HPT"/>
    <property type="match status" value="1"/>
</dbReference>
<organism evidence="12 13">
    <name type="scientific">Fundidesulfovibrio magnetotacticus</name>
    <dbReference type="NCBI Taxonomy" id="2730080"/>
    <lineage>
        <taxon>Bacteria</taxon>
        <taxon>Pseudomonadati</taxon>
        <taxon>Thermodesulfobacteriota</taxon>
        <taxon>Desulfovibrionia</taxon>
        <taxon>Desulfovibrionales</taxon>
        <taxon>Desulfovibrionaceae</taxon>
        <taxon>Fundidesulfovibrio</taxon>
    </lineage>
</organism>
<dbReference type="GO" id="GO:0006935">
    <property type="term" value="P:chemotaxis"/>
    <property type="evidence" value="ECO:0007669"/>
    <property type="project" value="InterPro"/>
</dbReference>